<dbReference type="GO" id="GO:0004467">
    <property type="term" value="F:long-chain fatty acid-CoA ligase activity"/>
    <property type="evidence" value="ECO:0007669"/>
    <property type="project" value="UniProtKB-EC"/>
</dbReference>
<keyword evidence="8" id="KW-1185">Reference proteome</keyword>
<dbReference type="PROSITE" id="PS00455">
    <property type="entry name" value="AMP_BINDING"/>
    <property type="match status" value="1"/>
</dbReference>
<dbReference type="GO" id="GO:0005783">
    <property type="term" value="C:endoplasmic reticulum"/>
    <property type="evidence" value="ECO:0007669"/>
    <property type="project" value="TreeGrafter"/>
</dbReference>
<dbReference type="Proteomes" id="UP001152795">
    <property type="component" value="Unassembled WGS sequence"/>
</dbReference>
<sequence length="695" mass="76422">MAETAEVNASVSVSDILIDSKSESKEIGGEIATENGSKPATSSEGTPDKFAPAEKYWTTARDGAVKLRVGTTEHDNDTPITVHESFKRTVEKAGDYTALAVKRDEQWIKWTYAQYMEDCRTAAKGFIKLGLESFNGVSIIGFNSPEWLIADIGAIFARGLAVGVYTTNSPEACKYVIEDSCSAIVVVENNIQLGKVLEVWDQLPNLKAVIQYTGELEDKSNPNVYTWKDFMELGKSCDDAELNARINALKVNECCTLVYTSGTTGSPKGVMLSHDNIVFTSSKACALLGMNYRTEHTISFLPLSHIAAQLLDIHMPIFGAATVWFAKPDALKGTLSQTLKEVRPTMIMAVPRVWEKIMEKLQELGRNTTGIKKRISTWAKGVGLRGNMNIEQGRPVPYGWKIANALVFKKVHAALGLDRCRHLATGAAPITMETLRYYQSLNMPLCELYGMSECSGPMTAGKPGKNRTGSCGPALDGLSCKIHEPDEDGNGEVCMLGRHVFMGYVNNEAKTKEALDEDGYLHSGDIGKIDEDGFLFITGRIKELIITAGGENIAPVPIEDQLKVEIPILSNAMLIGDKKKFLSCLLTLKCAMNLETGEAMDELTGPAKEWCQKHGVEISTVSEFLEKKDEKLMKAIQDGIDRYNSRAISRAQKVQKWCILERDFSVPGGELGPTMKVRRPIVTKMYASKIDAFYS</sequence>
<dbReference type="Pfam" id="PF00501">
    <property type="entry name" value="AMP-binding"/>
    <property type="match status" value="1"/>
</dbReference>
<dbReference type="OrthoDB" id="3633556at2759"/>
<dbReference type="GO" id="GO:0016020">
    <property type="term" value="C:membrane"/>
    <property type="evidence" value="ECO:0007669"/>
    <property type="project" value="TreeGrafter"/>
</dbReference>
<feature type="domain" description="AMP-dependent synthetase/ligase" evidence="6">
    <location>
        <begin position="86"/>
        <end position="504"/>
    </location>
</feature>
<dbReference type="EC" id="6.2.1.3" evidence="4"/>
<keyword evidence="1 7" id="KW-0436">Ligase</keyword>
<accession>A0A7D9DG67</accession>
<proteinExistence type="predicted"/>
<dbReference type="AlphaFoldDB" id="A0A7D9DG67"/>
<protein>
    <recommendedName>
        <fullName evidence="4">long-chain-fatty-acid--CoA ligase</fullName>
        <ecNumber evidence="4">6.2.1.3</ecNumber>
    </recommendedName>
</protein>
<evidence type="ECO:0000256" key="5">
    <source>
        <dbReference type="SAM" id="MobiDB-lite"/>
    </source>
</evidence>
<keyword evidence="2" id="KW-0276">Fatty acid metabolism</keyword>
<dbReference type="SUPFAM" id="SSF56801">
    <property type="entry name" value="Acetyl-CoA synthetase-like"/>
    <property type="match status" value="1"/>
</dbReference>
<dbReference type="EMBL" id="CACRXK020000783">
    <property type="protein sequence ID" value="CAB3984773.1"/>
    <property type="molecule type" value="Genomic_DNA"/>
</dbReference>
<organism evidence="7 8">
    <name type="scientific">Paramuricea clavata</name>
    <name type="common">Red gorgonian</name>
    <name type="synonym">Violescent sea-whip</name>
    <dbReference type="NCBI Taxonomy" id="317549"/>
    <lineage>
        <taxon>Eukaryota</taxon>
        <taxon>Metazoa</taxon>
        <taxon>Cnidaria</taxon>
        <taxon>Anthozoa</taxon>
        <taxon>Octocorallia</taxon>
        <taxon>Malacalcyonacea</taxon>
        <taxon>Plexauridae</taxon>
        <taxon>Paramuricea</taxon>
    </lineage>
</organism>
<evidence type="ECO:0000313" key="8">
    <source>
        <dbReference type="Proteomes" id="UP001152795"/>
    </source>
</evidence>
<dbReference type="InterPro" id="IPR042099">
    <property type="entry name" value="ANL_N_sf"/>
</dbReference>
<reference evidence="7" key="1">
    <citation type="submission" date="2020-04" db="EMBL/GenBank/DDBJ databases">
        <authorList>
            <person name="Alioto T."/>
            <person name="Alioto T."/>
            <person name="Gomez Garrido J."/>
        </authorList>
    </citation>
    <scope>NUCLEOTIDE SEQUENCE</scope>
    <source>
        <strain evidence="7">A484AB</strain>
    </source>
</reference>
<evidence type="ECO:0000256" key="3">
    <source>
        <dbReference type="ARBA" id="ARBA00023098"/>
    </source>
</evidence>
<name>A0A7D9DG67_PARCT</name>
<evidence type="ECO:0000256" key="1">
    <source>
        <dbReference type="ARBA" id="ARBA00022598"/>
    </source>
</evidence>
<keyword evidence="3" id="KW-0443">Lipid metabolism</keyword>
<evidence type="ECO:0000256" key="2">
    <source>
        <dbReference type="ARBA" id="ARBA00022832"/>
    </source>
</evidence>
<feature type="region of interest" description="Disordered" evidence="5">
    <location>
        <begin position="24"/>
        <end position="51"/>
    </location>
</feature>
<dbReference type="InterPro" id="IPR000873">
    <property type="entry name" value="AMP-dep_synth/lig_dom"/>
</dbReference>
<dbReference type="PANTHER" id="PTHR43272">
    <property type="entry name" value="LONG-CHAIN-FATTY-ACID--COA LIGASE"/>
    <property type="match status" value="1"/>
</dbReference>
<dbReference type="InterPro" id="IPR020845">
    <property type="entry name" value="AMP-binding_CS"/>
</dbReference>
<gene>
    <name evidence="7" type="ORF">PACLA_8A043492</name>
</gene>
<feature type="compositionally biased region" description="Polar residues" evidence="5">
    <location>
        <begin position="34"/>
        <end position="45"/>
    </location>
</feature>
<dbReference type="PANTHER" id="PTHR43272:SF32">
    <property type="entry name" value="AMP-DEPENDENT SYNTHETASE_LIGASE DOMAIN-CONTAINING PROTEIN"/>
    <property type="match status" value="1"/>
</dbReference>
<evidence type="ECO:0000256" key="4">
    <source>
        <dbReference type="ARBA" id="ARBA00026121"/>
    </source>
</evidence>
<evidence type="ECO:0000259" key="6">
    <source>
        <dbReference type="Pfam" id="PF00501"/>
    </source>
</evidence>
<dbReference type="Gene3D" id="3.40.50.12780">
    <property type="entry name" value="N-terminal domain of ligase-like"/>
    <property type="match status" value="2"/>
</dbReference>
<comment type="caution">
    <text evidence="7">The sequence shown here is derived from an EMBL/GenBank/DDBJ whole genome shotgun (WGS) entry which is preliminary data.</text>
</comment>
<evidence type="ECO:0000313" key="7">
    <source>
        <dbReference type="EMBL" id="CAB3984773.1"/>
    </source>
</evidence>